<name>A0ABU1S8X1_9MICO</name>
<protein>
    <submittedName>
        <fullName evidence="2">Uncharacterized protein</fullName>
    </submittedName>
</protein>
<evidence type="ECO:0000313" key="2">
    <source>
        <dbReference type="EMBL" id="MDR6865698.1"/>
    </source>
</evidence>
<proteinExistence type="predicted"/>
<evidence type="ECO:0000313" key="3">
    <source>
        <dbReference type="Proteomes" id="UP001259347"/>
    </source>
</evidence>
<keyword evidence="3" id="KW-1185">Reference proteome</keyword>
<comment type="caution">
    <text evidence="2">The sequence shown here is derived from an EMBL/GenBank/DDBJ whole genome shotgun (WGS) entry which is preliminary data.</text>
</comment>
<dbReference type="Proteomes" id="UP001259347">
    <property type="component" value="Unassembled WGS sequence"/>
</dbReference>
<feature type="compositionally biased region" description="Pro residues" evidence="1">
    <location>
        <begin position="250"/>
        <end position="259"/>
    </location>
</feature>
<sequence length="259" mass="28067">MQITAVAPTDLSANFTSVGQYRLNRPTEVHRADRTQGGSGLRKLDRDRMNARLATRPVAPVGRHPPVAPTHFVGQSPVAPTDLSANFTSVGQYRLNRPTNMHQADRTHGCCGPAPSCRTESCRADTLIGPTHSRRPTYSCRPNPLLSATHTPLGPAHCGHFCRADPLLSANPSPTGRQSCIWPTEWARRADRTRQKLPRRGSKQGNTRSSKPGSTRGSKRDSTRGRKRAGTGAGRRVLSGRTIGCRPLRAPGPVPGRSI</sequence>
<organism evidence="2 3">
    <name type="scientific">Microbacterium resistens</name>
    <dbReference type="NCBI Taxonomy" id="156977"/>
    <lineage>
        <taxon>Bacteria</taxon>
        <taxon>Bacillati</taxon>
        <taxon>Actinomycetota</taxon>
        <taxon>Actinomycetes</taxon>
        <taxon>Micrococcales</taxon>
        <taxon>Microbacteriaceae</taxon>
        <taxon>Microbacterium</taxon>
    </lineage>
</organism>
<dbReference type="EMBL" id="JAVDUM010000001">
    <property type="protein sequence ID" value="MDR6865698.1"/>
    <property type="molecule type" value="Genomic_DNA"/>
</dbReference>
<gene>
    <name evidence="2" type="ORF">J2Y69_000280</name>
</gene>
<feature type="region of interest" description="Disordered" evidence="1">
    <location>
        <begin position="172"/>
        <end position="259"/>
    </location>
</feature>
<feature type="compositionally biased region" description="Polar residues" evidence="1">
    <location>
        <begin position="203"/>
        <end position="216"/>
    </location>
</feature>
<evidence type="ECO:0000256" key="1">
    <source>
        <dbReference type="SAM" id="MobiDB-lite"/>
    </source>
</evidence>
<reference evidence="2 3" key="1">
    <citation type="submission" date="2023-07" db="EMBL/GenBank/DDBJ databases">
        <title>Sorghum-associated microbial communities from plants grown in Nebraska, USA.</title>
        <authorList>
            <person name="Schachtman D."/>
        </authorList>
    </citation>
    <scope>NUCLEOTIDE SEQUENCE [LARGE SCALE GENOMIC DNA]</scope>
    <source>
        <strain evidence="2 3">2980</strain>
    </source>
</reference>
<accession>A0ABU1S8X1</accession>